<organism evidence="1 2">
    <name type="scientific">Lactuca sativa</name>
    <name type="common">Garden lettuce</name>
    <dbReference type="NCBI Taxonomy" id="4236"/>
    <lineage>
        <taxon>Eukaryota</taxon>
        <taxon>Viridiplantae</taxon>
        <taxon>Streptophyta</taxon>
        <taxon>Embryophyta</taxon>
        <taxon>Tracheophyta</taxon>
        <taxon>Spermatophyta</taxon>
        <taxon>Magnoliopsida</taxon>
        <taxon>eudicotyledons</taxon>
        <taxon>Gunneridae</taxon>
        <taxon>Pentapetalae</taxon>
        <taxon>asterids</taxon>
        <taxon>campanulids</taxon>
        <taxon>Asterales</taxon>
        <taxon>Asteraceae</taxon>
        <taxon>Cichorioideae</taxon>
        <taxon>Cichorieae</taxon>
        <taxon>Lactucinae</taxon>
        <taxon>Lactuca</taxon>
    </lineage>
</organism>
<reference evidence="1 2" key="1">
    <citation type="journal article" date="2017" name="Nat. Commun.">
        <title>Genome assembly with in vitro proximity ligation data and whole-genome triplication in lettuce.</title>
        <authorList>
            <person name="Reyes-Chin-Wo S."/>
            <person name="Wang Z."/>
            <person name="Yang X."/>
            <person name="Kozik A."/>
            <person name="Arikit S."/>
            <person name="Song C."/>
            <person name="Xia L."/>
            <person name="Froenicke L."/>
            <person name="Lavelle D.O."/>
            <person name="Truco M.J."/>
            <person name="Xia R."/>
            <person name="Zhu S."/>
            <person name="Xu C."/>
            <person name="Xu H."/>
            <person name="Xu X."/>
            <person name="Cox K."/>
            <person name="Korf I."/>
            <person name="Meyers B.C."/>
            <person name="Michelmore R.W."/>
        </authorList>
    </citation>
    <scope>NUCLEOTIDE SEQUENCE [LARGE SCALE GENOMIC DNA]</scope>
    <source>
        <strain evidence="2">cv. Salinas</strain>
        <tissue evidence="1">Seedlings</tissue>
    </source>
</reference>
<name>A0A9R1XSW3_LACSA</name>
<dbReference type="EMBL" id="NBSK02000001">
    <property type="protein sequence ID" value="KAJ0226225.1"/>
    <property type="molecule type" value="Genomic_DNA"/>
</dbReference>
<sequence length="105" mass="12325">MLFFFSVFSTQKEVWFRDFSQRKPDIIGHAREVFLHPLALLCPRITKSTCLLLLLNLPVKIKNSKLKILGNVDFQYEDLNIKLKSKNMGVMEAYELMLKICYIRA</sequence>
<proteinExistence type="predicted"/>
<protein>
    <submittedName>
        <fullName evidence="1">Uncharacterized protein</fullName>
    </submittedName>
</protein>
<comment type="caution">
    <text evidence="1">The sequence shown here is derived from an EMBL/GenBank/DDBJ whole genome shotgun (WGS) entry which is preliminary data.</text>
</comment>
<accession>A0A9R1XSW3</accession>
<evidence type="ECO:0000313" key="2">
    <source>
        <dbReference type="Proteomes" id="UP000235145"/>
    </source>
</evidence>
<keyword evidence="2" id="KW-1185">Reference proteome</keyword>
<gene>
    <name evidence="1" type="ORF">LSAT_V11C100037880</name>
</gene>
<evidence type="ECO:0000313" key="1">
    <source>
        <dbReference type="EMBL" id="KAJ0226225.1"/>
    </source>
</evidence>
<dbReference type="Proteomes" id="UP000235145">
    <property type="component" value="Unassembled WGS sequence"/>
</dbReference>
<dbReference type="AlphaFoldDB" id="A0A9R1XSW3"/>